<protein>
    <submittedName>
        <fullName evidence="2">Uncharacterized protein</fullName>
    </submittedName>
</protein>
<name>A0A7W8H7B8_9FIRM</name>
<dbReference type="Proteomes" id="UP000543642">
    <property type="component" value="Unassembled WGS sequence"/>
</dbReference>
<keyword evidence="3" id="KW-1185">Reference proteome</keyword>
<feature type="transmembrane region" description="Helical" evidence="1">
    <location>
        <begin position="72"/>
        <end position="93"/>
    </location>
</feature>
<keyword evidence="1" id="KW-0472">Membrane</keyword>
<feature type="transmembrane region" description="Helical" evidence="1">
    <location>
        <begin position="148"/>
        <end position="166"/>
    </location>
</feature>
<keyword evidence="1" id="KW-1133">Transmembrane helix</keyword>
<organism evidence="2 3">
    <name type="scientific">Catenibacillus scindens</name>
    <dbReference type="NCBI Taxonomy" id="673271"/>
    <lineage>
        <taxon>Bacteria</taxon>
        <taxon>Bacillati</taxon>
        <taxon>Bacillota</taxon>
        <taxon>Clostridia</taxon>
        <taxon>Lachnospirales</taxon>
        <taxon>Lachnospiraceae</taxon>
        <taxon>Catenibacillus</taxon>
    </lineage>
</organism>
<evidence type="ECO:0000256" key="1">
    <source>
        <dbReference type="SAM" id="Phobius"/>
    </source>
</evidence>
<proteinExistence type="predicted"/>
<reference evidence="2 3" key="1">
    <citation type="submission" date="2020-08" db="EMBL/GenBank/DDBJ databases">
        <title>Genomic Encyclopedia of Type Strains, Phase IV (KMG-IV): sequencing the most valuable type-strain genomes for metagenomic binning, comparative biology and taxonomic classification.</title>
        <authorList>
            <person name="Goeker M."/>
        </authorList>
    </citation>
    <scope>NUCLEOTIDE SEQUENCE [LARGE SCALE GENOMIC DNA]</scope>
    <source>
        <strain evidence="2 3">DSM 106146</strain>
    </source>
</reference>
<accession>A0A7W8H7B8</accession>
<comment type="caution">
    <text evidence="2">The sequence shown here is derived from an EMBL/GenBank/DDBJ whole genome shotgun (WGS) entry which is preliminary data.</text>
</comment>
<keyword evidence="1" id="KW-0812">Transmembrane</keyword>
<evidence type="ECO:0000313" key="3">
    <source>
        <dbReference type="Proteomes" id="UP000543642"/>
    </source>
</evidence>
<dbReference type="EMBL" id="JACHFW010000001">
    <property type="protein sequence ID" value="MBB5263057.1"/>
    <property type="molecule type" value="Genomic_DNA"/>
</dbReference>
<feature type="transmembrane region" description="Helical" evidence="1">
    <location>
        <begin position="114"/>
        <end position="136"/>
    </location>
</feature>
<sequence>MSEPRKKGRRAYLSHYKKKEDGGYAYTGKMYTCESSEDYKHIKLRLWLFVGCIFACVVAAGCVSPPGANGQIFVLLPYVAGLMTAVSLVWAMCRLSVRGPALEEHVYEATAKAIPIRAMAVLILMVLSLAGLIVYVCFNGFEDKFIHFLISCLTQALSIVFCLALWRYMKTISWRDVPSQN</sequence>
<dbReference type="RefSeq" id="WP_183770378.1">
    <property type="nucleotide sequence ID" value="NZ_CAWVEG010000197.1"/>
</dbReference>
<feature type="transmembrane region" description="Helical" evidence="1">
    <location>
        <begin position="46"/>
        <end position="66"/>
    </location>
</feature>
<gene>
    <name evidence="2" type="ORF">HNP82_000151</name>
</gene>
<dbReference type="AlphaFoldDB" id="A0A7W8H7B8"/>
<evidence type="ECO:0000313" key="2">
    <source>
        <dbReference type="EMBL" id="MBB5263057.1"/>
    </source>
</evidence>